<organism evidence="1 2">
    <name type="scientific">Plasmopara halstedii</name>
    <name type="common">Downy mildew of sunflower</name>
    <dbReference type="NCBI Taxonomy" id="4781"/>
    <lineage>
        <taxon>Eukaryota</taxon>
        <taxon>Sar</taxon>
        <taxon>Stramenopiles</taxon>
        <taxon>Oomycota</taxon>
        <taxon>Peronosporomycetes</taxon>
        <taxon>Peronosporales</taxon>
        <taxon>Peronosporaceae</taxon>
        <taxon>Plasmopara</taxon>
    </lineage>
</organism>
<dbReference type="Proteomes" id="UP000054928">
    <property type="component" value="Unassembled WGS sequence"/>
</dbReference>
<reference evidence="2" key="1">
    <citation type="submission" date="2014-09" db="EMBL/GenBank/DDBJ databases">
        <authorList>
            <person name="Sharma Rahul"/>
            <person name="Thines Marco"/>
        </authorList>
    </citation>
    <scope>NUCLEOTIDE SEQUENCE [LARGE SCALE GENOMIC DNA]</scope>
</reference>
<accession>A0A0P1ADW5</accession>
<dbReference type="EMBL" id="CCYD01000322">
    <property type="protein sequence ID" value="CEG38554.1"/>
    <property type="molecule type" value="Genomic_DNA"/>
</dbReference>
<evidence type="ECO:0000313" key="2">
    <source>
        <dbReference type="Proteomes" id="UP000054928"/>
    </source>
</evidence>
<dbReference type="RefSeq" id="XP_024574923.1">
    <property type="nucleotide sequence ID" value="XM_024724002.2"/>
</dbReference>
<evidence type="ECO:0000313" key="1">
    <source>
        <dbReference type="EMBL" id="CEG38554.1"/>
    </source>
</evidence>
<proteinExistence type="predicted"/>
<name>A0A0P1ADW5_PLAHL</name>
<keyword evidence="2" id="KW-1185">Reference proteome</keyword>
<protein>
    <submittedName>
        <fullName evidence="1">Uncharacterized protein</fullName>
    </submittedName>
</protein>
<dbReference type="GeneID" id="36410350"/>
<sequence length="76" mass="8517">MECSSGCKVTDDLVFHQFSLSFVAILRDTKMFSSAGFIRRQTKAAQDLARILKKESQSIDDNTNPSACAIMIRLCR</sequence>
<dbReference type="AlphaFoldDB" id="A0A0P1ADW5"/>